<dbReference type="PANTHER" id="PTHR12879">
    <property type="entry name" value="SPHINGOLIPID DELTA 4 DESATURASE/C-4 HYDROXYLASE PROTEIN DES2"/>
    <property type="match status" value="1"/>
</dbReference>
<evidence type="ECO:0000259" key="3">
    <source>
        <dbReference type="Pfam" id="PF00619"/>
    </source>
</evidence>
<feature type="transmembrane region" description="Helical" evidence="1">
    <location>
        <begin position="159"/>
        <end position="179"/>
    </location>
</feature>
<dbReference type="InterPro" id="IPR011029">
    <property type="entry name" value="DEATH-like_dom_sf"/>
</dbReference>
<dbReference type="GO" id="GO:0042981">
    <property type="term" value="P:regulation of apoptotic process"/>
    <property type="evidence" value="ECO:0007669"/>
    <property type="project" value="InterPro"/>
</dbReference>
<evidence type="ECO:0000313" key="4">
    <source>
        <dbReference type="Proteomes" id="UP000887565"/>
    </source>
</evidence>
<accession>A0A915K4E1</accession>
<evidence type="ECO:0000313" key="5">
    <source>
        <dbReference type="WBParaSite" id="nRc.2.0.1.t33198-RA"/>
    </source>
</evidence>
<dbReference type="InterPro" id="IPR001315">
    <property type="entry name" value="CARD"/>
</dbReference>
<keyword evidence="4" id="KW-1185">Reference proteome</keyword>
<feature type="transmembrane region" description="Helical" evidence="1">
    <location>
        <begin position="185"/>
        <end position="202"/>
    </location>
</feature>
<keyword evidence="1" id="KW-1133">Transmembrane helix</keyword>
<dbReference type="Pfam" id="PF00487">
    <property type="entry name" value="FA_desaturase"/>
    <property type="match status" value="1"/>
</dbReference>
<dbReference type="CDD" id="cd01671">
    <property type="entry name" value="CARD"/>
    <property type="match status" value="1"/>
</dbReference>
<feature type="transmembrane region" description="Helical" evidence="1">
    <location>
        <begin position="124"/>
        <end position="147"/>
    </location>
</feature>
<keyword evidence="1" id="KW-0812">Transmembrane</keyword>
<dbReference type="WBParaSite" id="nRc.2.0.1.t33198-RA">
    <property type="protein sequence ID" value="nRc.2.0.1.t33198-RA"/>
    <property type="gene ID" value="nRc.2.0.1.g33198"/>
</dbReference>
<dbReference type="InterPro" id="IPR005804">
    <property type="entry name" value="FA_desaturase_dom"/>
</dbReference>
<dbReference type="Gene3D" id="1.10.533.10">
    <property type="entry name" value="Death Domain, Fas"/>
    <property type="match status" value="1"/>
</dbReference>
<proteinExistence type="predicted"/>
<evidence type="ECO:0000256" key="1">
    <source>
        <dbReference type="SAM" id="Phobius"/>
    </source>
</evidence>
<reference evidence="5" key="1">
    <citation type="submission" date="2022-11" db="UniProtKB">
        <authorList>
            <consortium name="WormBaseParasite"/>
        </authorList>
    </citation>
    <scope>IDENTIFICATION</scope>
</reference>
<protein>
    <submittedName>
        <fullName evidence="5">Fatty acid desaturase domain-containing protein</fullName>
    </submittedName>
</protein>
<dbReference type="GO" id="GO:0016020">
    <property type="term" value="C:membrane"/>
    <property type="evidence" value="ECO:0007669"/>
    <property type="project" value="GOC"/>
</dbReference>
<dbReference type="AlphaFoldDB" id="A0A915K4E1"/>
<dbReference type="SUPFAM" id="SSF47986">
    <property type="entry name" value="DEATH domain"/>
    <property type="match status" value="1"/>
</dbReference>
<dbReference type="PANTHER" id="PTHR12879:SF8">
    <property type="entry name" value="SPHINGOLIPID DELTA(4)-DESATURASE DES1"/>
    <property type="match status" value="1"/>
</dbReference>
<dbReference type="Pfam" id="PF00619">
    <property type="entry name" value="CARD"/>
    <property type="match status" value="1"/>
</dbReference>
<feature type="transmembrane region" description="Helical" evidence="1">
    <location>
        <begin position="9"/>
        <end position="28"/>
    </location>
</feature>
<feature type="transmembrane region" description="Helical" evidence="1">
    <location>
        <begin position="74"/>
        <end position="91"/>
    </location>
</feature>
<evidence type="ECO:0000259" key="2">
    <source>
        <dbReference type="Pfam" id="PF00487"/>
    </source>
</evidence>
<keyword evidence="1" id="KW-0472">Membrane</keyword>
<dbReference type="GO" id="GO:0046513">
    <property type="term" value="P:ceramide biosynthetic process"/>
    <property type="evidence" value="ECO:0007669"/>
    <property type="project" value="TreeGrafter"/>
</dbReference>
<name>A0A915K4E1_ROMCU</name>
<organism evidence="4 5">
    <name type="scientific">Romanomermis culicivorax</name>
    <name type="common">Nematode worm</name>
    <dbReference type="NCBI Taxonomy" id="13658"/>
    <lineage>
        <taxon>Eukaryota</taxon>
        <taxon>Metazoa</taxon>
        <taxon>Ecdysozoa</taxon>
        <taxon>Nematoda</taxon>
        <taxon>Enoplea</taxon>
        <taxon>Dorylaimia</taxon>
        <taxon>Mermithida</taxon>
        <taxon>Mermithoidea</taxon>
        <taxon>Mermithidae</taxon>
        <taxon>Romanomermis</taxon>
    </lineage>
</organism>
<feature type="domain" description="CARD" evidence="3">
    <location>
        <begin position="266"/>
        <end position="346"/>
    </location>
</feature>
<dbReference type="GO" id="GO:0042284">
    <property type="term" value="F:sphingolipid delta-4 desaturase activity"/>
    <property type="evidence" value="ECO:0007669"/>
    <property type="project" value="TreeGrafter"/>
</dbReference>
<feature type="domain" description="Fatty acid desaturase" evidence="2">
    <location>
        <begin position="42"/>
        <end position="241"/>
    </location>
</feature>
<dbReference type="Proteomes" id="UP000887565">
    <property type="component" value="Unplaced"/>
</dbReference>
<sequence>MRPEGDRRLVFSGIFILLLQFLLAYWAHCQVDSLSRFSINCFVGNWTASILLFHMHEAAHGTIFGPNSVFKNRLFGFILNLGVGVPFFSFFKKHHKNHHKYIGDQILDAEYPSELEAKIFPNNFAGKFCWLIFQPFIYTIRTPFLLLKYPQWWWDLEEYANLIFVTLYAALCLVSGYPYFWGHCALSALAASCSNIFGYWGIMSHTEFFPMRETFSYYGYLNNIFMNFGYHMEHHDFPNIPGKILSLQYYMRISSMNNICMEKYRKVVENNYDRIVESLEPADVVRTLVARGALLSEDMKTICSKGDRKQRNVQLLDILMKKNYWWGPFIDCLIRNNYSHLAHILMEDGSKSDDLPASTTRFHCSANTVKGHLYLPFPTERNETKYNRHNVSERKGNFRSIRLEVNVGQFL</sequence>